<dbReference type="EMBL" id="JAAXYH010000012">
    <property type="protein sequence ID" value="NMH66427.1"/>
    <property type="molecule type" value="Genomic_DNA"/>
</dbReference>
<proteinExistence type="predicted"/>
<evidence type="ECO:0000313" key="1">
    <source>
        <dbReference type="EMBL" id="NMH66427.1"/>
    </source>
</evidence>
<name>A0A972JME6_9GAMM</name>
<protein>
    <submittedName>
        <fullName evidence="1">Uncharacterized protein</fullName>
    </submittedName>
</protein>
<gene>
    <name evidence="1" type="ORF">HC757_14810</name>
</gene>
<comment type="caution">
    <text evidence="1">The sequence shown here is derived from an EMBL/GenBank/DDBJ whole genome shotgun (WGS) entry which is preliminary data.</text>
</comment>
<dbReference type="Proteomes" id="UP000737113">
    <property type="component" value="Unassembled WGS sequence"/>
</dbReference>
<evidence type="ECO:0000313" key="2">
    <source>
        <dbReference type="Proteomes" id="UP000737113"/>
    </source>
</evidence>
<organism evidence="1 2">
    <name type="scientific">Shewanella salipaludis</name>
    <dbReference type="NCBI Taxonomy" id="2723052"/>
    <lineage>
        <taxon>Bacteria</taxon>
        <taxon>Pseudomonadati</taxon>
        <taxon>Pseudomonadota</taxon>
        <taxon>Gammaproteobacteria</taxon>
        <taxon>Alteromonadales</taxon>
        <taxon>Shewanellaceae</taxon>
        <taxon>Shewanella</taxon>
    </lineage>
</organism>
<dbReference type="AlphaFoldDB" id="A0A972JME6"/>
<dbReference type="RefSeq" id="WP_169565155.1">
    <property type="nucleotide sequence ID" value="NZ_JAAXYH010000012.1"/>
</dbReference>
<sequence length="216" mass="23673">MKATSTTAVSISLTPGVMALGLYCCLSYSPVLAEVPVDQPGHPALTGFSQKLGFNLPLGWKRASNETQVNMIQAEFVPQEQTLGSWSSMICVQSFKGLAAEVTAEQFLDRLAISYRDVCRGELVYQKLGETQVDGHPAFQAIMGCTELVLQSDAKLQPAPAEPRGEIGYYAAILGQMDLYLLHKSDRREVFNLRQVPLAATNYRDFVATIQPLSLK</sequence>
<keyword evidence="2" id="KW-1185">Reference proteome</keyword>
<accession>A0A972JME6</accession>
<reference evidence="1" key="1">
    <citation type="submission" date="2020-04" db="EMBL/GenBank/DDBJ databases">
        <title>Description of Shewanella salipaludis sp. nov., isolated from a salt marsh.</title>
        <authorList>
            <person name="Park S."/>
            <person name="Yoon J.-H."/>
        </authorList>
    </citation>
    <scope>NUCLEOTIDE SEQUENCE</scope>
    <source>
        <strain evidence="1">SHSM-M6</strain>
    </source>
</reference>